<proteinExistence type="predicted"/>
<reference evidence="2" key="1">
    <citation type="journal article" date="2020" name="bioRxiv">
        <title>Hybrid origin of Populus tomentosa Carr. identified through genome sequencing and phylogenomic analysis.</title>
        <authorList>
            <person name="An X."/>
            <person name="Gao K."/>
            <person name="Chen Z."/>
            <person name="Li J."/>
            <person name="Yang X."/>
            <person name="Yang X."/>
            <person name="Zhou J."/>
            <person name="Guo T."/>
            <person name="Zhao T."/>
            <person name="Huang S."/>
            <person name="Miao D."/>
            <person name="Khan W.U."/>
            <person name="Rao P."/>
            <person name="Ye M."/>
            <person name="Lei B."/>
            <person name="Liao W."/>
            <person name="Wang J."/>
            <person name="Ji L."/>
            <person name="Li Y."/>
            <person name="Guo B."/>
            <person name="Mustafa N.S."/>
            <person name="Li S."/>
            <person name="Yun Q."/>
            <person name="Keller S.R."/>
            <person name="Mao J."/>
            <person name="Zhang R."/>
            <person name="Strauss S.H."/>
        </authorList>
    </citation>
    <scope>NUCLEOTIDE SEQUENCE</scope>
    <source>
        <strain evidence="2">GM15</strain>
        <tissue evidence="2">Leaf</tissue>
    </source>
</reference>
<dbReference type="EMBL" id="JAAWWB010000018">
    <property type="protein sequence ID" value="KAG6761608.1"/>
    <property type="molecule type" value="Genomic_DNA"/>
</dbReference>
<dbReference type="OrthoDB" id="859768at2759"/>
<gene>
    <name evidence="2" type="ORF">POTOM_034836</name>
</gene>
<evidence type="ECO:0000313" key="2">
    <source>
        <dbReference type="EMBL" id="KAG6761608.1"/>
    </source>
</evidence>
<dbReference type="Proteomes" id="UP000886885">
    <property type="component" value="Chromosome 9D"/>
</dbReference>
<feature type="transmembrane region" description="Helical" evidence="1">
    <location>
        <begin position="75"/>
        <end position="95"/>
    </location>
</feature>
<keyword evidence="3" id="KW-1185">Reference proteome</keyword>
<evidence type="ECO:0000313" key="3">
    <source>
        <dbReference type="Proteomes" id="UP000886885"/>
    </source>
</evidence>
<protein>
    <submittedName>
        <fullName evidence="2">Uncharacterized protein</fullName>
    </submittedName>
</protein>
<sequence>MAANKVCLSKKLPFVLKIPSTTIHQKEETVEKIVPARQILQQQILIEATSLPGCLTHPLWMGLGFLRCLQVEMRGAISTVFLCWSVMIVAFPGFMDLGFGIDSLANGLGRFRKVLESFDLGRRIDELKEQKAAIIVEESDIEGELWWDLSSIDKLMSRSLVSWQDLW</sequence>
<accession>A0A8X7YZH0</accession>
<organism evidence="2 3">
    <name type="scientific">Populus tomentosa</name>
    <name type="common">Chinese white poplar</name>
    <dbReference type="NCBI Taxonomy" id="118781"/>
    <lineage>
        <taxon>Eukaryota</taxon>
        <taxon>Viridiplantae</taxon>
        <taxon>Streptophyta</taxon>
        <taxon>Embryophyta</taxon>
        <taxon>Tracheophyta</taxon>
        <taxon>Spermatophyta</taxon>
        <taxon>Magnoliopsida</taxon>
        <taxon>eudicotyledons</taxon>
        <taxon>Gunneridae</taxon>
        <taxon>Pentapetalae</taxon>
        <taxon>rosids</taxon>
        <taxon>fabids</taxon>
        <taxon>Malpighiales</taxon>
        <taxon>Salicaceae</taxon>
        <taxon>Saliceae</taxon>
        <taxon>Populus</taxon>
    </lineage>
</organism>
<keyword evidence="1" id="KW-1133">Transmembrane helix</keyword>
<keyword evidence="1" id="KW-0472">Membrane</keyword>
<dbReference type="AlphaFoldDB" id="A0A8X7YZH0"/>
<keyword evidence="1" id="KW-0812">Transmembrane</keyword>
<evidence type="ECO:0000256" key="1">
    <source>
        <dbReference type="SAM" id="Phobius"/>
    </source>
</evidence>
<comment type="caution">
    <text evidence="2">The sequence shown here is derived from an EMBL/GenBank/DDBJ whole genome shotgun (WGS) entry which is preliminary data.</text>
</comment>
<name>A0A8X7YZH0_POPTO</name>